<dbReference type="AlphaFoldDB" id="A0AAD7SWH0"/>
<comment type="caution">
    <text evidence="2">The sequence shown here is derived from an EMBL/GenBank/DDBJ whole genome shotgun (WGS) entry which is preliminary data.</text>
</comment>
<keyword evidence="3" id="KW-1185">Reference proteome</keyword>
<dbReference type="Proteomes" id="UP001221898">
    <property type="component" value="Unassembled WGS sequence"/>
</dbReference>
<dbReference type="InterPro" id="IPR005502">
    <property type="entry name" value="Ribosyl_crysJ1"/>
</dbReference>
<dbReference type="InterPro" id="IPR036705">
    <property type="entry name" value="Ribosyl_crysJ1_sf"/>
</dbReference>
<proteinExistence type="inferred from homology"/>
<organism evidence="2 3">
    <name type="scientific">Aldrovandia affinis</name>
    <dbReference type="NCBI Taxonomy" id="143900"/>
    <lineage>
        <taxon>Eukaryota</taxon>
        <taxon>Metazoa</taxon>
        <taxon>Chordata</taxon>
        <taxon>Craniata</taxon>
        <taxon>Vertebrata</taxon>
        <taxon>Euteleostomi</taxon>
        <taxon>Actinopterygii</taxon>
        <taxon>Neopterygii</taxon>
        <taxon>Teleostei</taxon>
        <taxon>Notacanthiformes</taxon>
        <taxon>Halosauridae</taxon>
        <taxon>Aldrovandia</taxon>
    </lineage>
</organism>
<evidence type="ECO:0000313" key="2">
    <source>
        <dbReference type="EMBL" id="KAJ8409548.1"/>
    </source>
</evidence>
<gene>
    <name evidence="2" type="ORF">AAFF_G00229490</name>
</gene>
<name>A0AAD7SWH0_9TELE</name>
<dbReference type="SUPFAM" id="SSF101478">
    <property type="entry name" value="ADP-ribosylglycohydrolase"/>
    <property type="match status" value="1"/>
</dbReference>
<dbReference type="Pfam" id="PF03747">
    <property type="entry name" value="ADP_ribosyl_GH"/>
    <property type="match status" value="1"/>
</dbReference>
<reference evidence="2" key="1">
    <citation type="journal article" date="2023" name="Science">
        <title>Genome structures resolve the early diversification of teleost fishes.</title>
        <authorList>
            <person name="Parey E."/>
            <person name="Louis A."/>
            <person name="Montfort J."/>
            <person name="Bouchez O."/>
            <person name="Roques C."/>
            <person name="Iampietro C."/>
            <person name="Lluch J."/>
            <person name="Castinel A."/>
            <person name="Donnadieu C."/>
            <person name="Desvignes T."/>
            <person name="Floi Bucao C."/>
            <person name="Jouanno E."/>
            <person name="Wen M."/>
            <person name="Mejri S."/>
            <person name="Dirks R."/>
            <person name="Jansen H."/>
            <person name="Henkel C."/>
            <person name="Chen W.J."/>
            <person name="Zahm M."/>
            <person name="Cabau C."/>
            <person name="Klopp C."/>
            <person name="Thompson A.W."/>
            <person name="Robinson-Rechavi M."/>
            <person name="Braasch I."/>
            <person name="Lecointre G."/>
            <person name="Bobe J."/>
            <person name="Postlethwait J.H."/>
            <person name="Berthelot C."/>
            <person name="Roest Crollius H."/>
            <person name="Guiguen Y."/>
        </authorList>
    </citation>
    <scope>NUCLEOTIDE SEQUENCE</scope>
    <source>
        <strain evidence="2">NC1722</strain>
    </source>
</reference>
<accession>A0AAD7SWH0</accession>
<evidence type="ECO:0000256" key="1">
    <source>
        <dbReference type="ARBA" id="ARBA00010702"/>
    </source>
</evidence>
<dbReference type="EMBL" id="JAINUG010000030">
    <property type="protein sequence ID" value="KAJ8409548.1"/>
    <property type="molecule type" value="Genomic_DNA"/>
</dbReference>
<comment type="similarity">
    <text evidence="1">Belongs to the ADP-ribosylglycohydrolase family.</text>
</comment>
<protein>
    <submittedName>
        <fullName evidence="2">Uncharacterized protein</fullName>
    </submittedName>
</protein>
<sequence length="149" mass="16366">MLKGPTKLPIEGPWRHASIKSFLKNVDAGKEETGCDVDNQIDGIAKLAPIVACYVGKPEMLEKVEDAIRVTQNDDLCIAETLAAARILEHYILNGPDPKALDSVLKQLDDPDRKNPQELDRAVAGHLHQVKEKIAKTPQELIPAVFPNS</sequence>
<evidence type="ECO:0000313" key="3">
    <source>
        <dbReference type="Proteomes" id="UP001221898"/>
    </source>
</evidence>
<dbReference type="Gene3D" id="1.10.4080.10">
    <property type="entry name" value="ADP-ribosylation/Crystallin J1"/>
    <property type="match status" value="1"/>
</dbReference>